<dbReference type="PANTHER" id="PTHR28262:SF1">
    <property type="entry name" value="DASH COMPLEX SUBUNIT SPC19"/>
    <property type="match status" value="1"/>
</dbReference>
<dbReference type="AlphaFoldDB" id="A0A9W4CZY6"/>
<comment type="similarity">
    <text evidence="4">Belongs to the DASH complex SPC19 family.</text>
</comment>
<evidence type="ECO:0000256" key="10">
    <source>
        <dbReference type="ARBA" id="ARBA00023242"/>
    </source>
</evidence>
<evidence type="ECO:0000313" key="14">
    <source>
        <dbReference type="EMBL" id="CAD6498750.1"/>
    </source>
</evidence>
<dbReference type="PANTHER" id="PTHR28262">
    <property type="entry name" value="DASH COMPLEX SUBUNIT SPC19"/>
    <property type="match status" value="1"/>
</dbReference>
<dbReference type="GO" id="GO:0042729">
    <property type="term" value="C:DASH complex"/>
    <property type="evidence" value="ECO:0007669"/>
    <property type="project" value="InterPro"/>
</dbReference>
<comment type="subcellular location">
    <subcellularLocation>
        <location evidence="3">Chromosome</location>
        <location evidence="3">Centromere</location>
        <location evidence="3">Kinetochore</location>
    </subcellularLocation>
    <subcellularLocation>
        <location evidence="2">Cytoplasm</location>
        <location evidence="2">Cytoskeleton</location>
        <location evidence="2">Spindle</location>
    </subcellularLocation>
    <subcellularLocation>
        <location evidence="1">Nucleus</location>
    </subcellularLocation>
</comment>
<reference evidence="14" key="1">
    <citation type="submission" date="2020-10" db="EMBL/GenBank/DDBJ databases">
        <authorList>
            <person name="Muller C M."/>
        </authorList>
    </citation>
    <scope>NUCLEOTIDE SEQUENCE</scope>
    <source>
        <strain evidence="14">THUN-12</strain>
    </source>
</reference>
<keyword evidence="10" id="KW-0539">Nucleus</keyword>
<evidence type="ECO:0000256" key="4">
    <source>
        <dbReference type="ARBA" id="ARBA00008952"/>
    </source>
</evidence>
<protein>
    <recommendedName>
        <fullName evidence="5">DASH complex subunit SPC19</fullName>
    </recommendedName>
    <alternativeName>
        <fullName evidence="12">Outer kinetochore protein SPC19</fullName>
    </alternativeName>
</protein>
<dbReference type="InterPro" id="IPR013251">
    <property type="entry name" value="DASH_Spc19"/>
</dbReference>
<keyword evidence="9" id="KW-0206">Cytoskeleton</keyword>
<evidence type="ECO:0000256" key="7">
    <source>
        <dbReference type="ARBA" id="ARBA00022490"/>
    </source>
</evidence>
<gene>
    <name evidence="14" type="ORF">BGTH12_LOCUS108</name>
</gene>
<keyword evidence="6" id="KW-0158">Chromosome</keyword>
<evidence type="ECO:0000256" key="6">
    <source>
        <dbReference type="ARBA" id="ARBA00022454"/>
    </source>
</evidence>
<dbReference type="EMBL" id="CAJHIT010000001">
    <property type="protein sequence ID" value="CAD6498750.1"/>
    <property type="molecule type" value="Genomic_DNA"/>
</dbReference>
<keyword evidence="8" id="KW-0995">Kinetochore</keyword>
<evidence type="ECO:0000256" key="3">
    <source>
        <dbReference type="ARBA" id="ARBA00004629"/>
    </source>
</evidence>
<dbReference type="GO" id="GO:0005876">
    <property type="term" value="C:spindle microtubule"/>
    <property type="evidence" value="ECO:0007669"/>
    <property type="project" value="InterPro"/>
</dbReference>
<accession>A0A9W4CZY6</accession>
<dbReference type="Proteomes" id="UP000683417">
    <property type="component" value="Unassembled WGS sequence"/>
</dbReference>
<evidence type="ECO:0000256" key="11">
    <source>
        <dbReference type="ARBA" id="ARBA00023328"/>
    </source>
</evidence>
<comment type="caution">
    <text evidence="14">The sequence shown here is derived from an EMBL/GenBank/DDBJ whole genome shotgun (WGS) entry which is preliminary data.</text>
</comment>
<evidence type="ECO:0000256" key="9">
    <source>
        <dbReference type="ARBA" id="ARBA00023212"/>
    </source>
</evidence>
<sequence length="169" mass="18136">MSSTTTNPLASSVASLRESLAHLESSISILAHGTADFPRLATVLSSTRHFEVTPSTNLSAAQAALAADLAPAVQQLVARTETALAKRERQVQQLQARSELLAGRLNCARASSAAAPASPSDGRAAGLEEKEVRLRALRQKKERLAFAVERLMLQSRQRQRQLRLSVAAT</sequence>
<name>A0A9W4CZY6_BLUGR</name>
<keyword evidence="11" id="KW-0137">Centromere</keyword>
<evidence type="ECO:0000256" key="2">
    <source>
        <dbReference type="ARBA" id="ARBA00004186"/>
    </source>
</evidence>
<evidence type="ECO:0000256" key="13">
    <source>
        <dbReference type="SAM" id="Coils"/>
    </source>
</evidence>
<evidence type="ECO:0000313" key="15">
    <source>
        <dbReference type="Proteomes" id="UP000683417"/>
    </source>
</evidence>
<dbReference type="Pfam" id="PF08287">
    <property type="entry name" value="DASH_Spc19"/>
    <property type="match status" value="1"/>
</dbReference>
<evidence type="ECO:0000256" key="8">
    <source>
        <dbReference type="ARBA" id="ARBA00022838"/>
    </source>
</evidence>
<evidence type="ECO:0000256" key="1">
    <source>
        <dbReference type="ARBA" id="ARBA00004123"/>
    </source>
</evidence>
<organism evidence="14 15">
    <name type="scientific">Blumeria graminis f. sp. triticale</name>
    <dbReference type="NCBI Taxonomy" id="1689686"/>
    <lineage>
        <taxon>Eukaryota</taxon>
        <taxon>Fungi</taxon>
        <taxon>Dikarya</taxon>
        <taxon>Ascomycota</taxon>
        <taxon>Pezizomycotina</taxon>
        <taxon>Leotiomycetes</taxon>
        <taxon>Erysiphales</taxon>
        <taxon>Erysiphaceae</taxon>
        <taxon>Blumeria</taxon>
    </lineage>
</organism>
<evidence type="ECO:0000256" key="5">
    <source>
        <dbReference type="ARBA" id="ARBA00016329"/>
    </source>
</evidence>
<keyword evidence="7" id="KW-0963">Cytoplasm</keyword>
<proteinExistence type="inferred from homology"/>
<keyword evidence="13" id="KW-0175">Coiled coil</keyword>
<dbReference type="GO" id="GO:0008608">
    <property type="term" value="P:attachment of spindle microtubules to kinetochore"/>
    <property type="evidence" value="ECO:0007669"/>
    <property type="project" value="InterPro"/>
</dbReference>
<feature type="coiled-coil region" evidence="13">
    <location>
        <begin position="127"/>
        <end position="154"/>
    </location>
</feature>
<evidence type="ECO:0000256" key="12">
    <source>
        <dbReference type="ARBA" id="ARBA00032583"/>
    </source>
</evidence>